<dbReference type="SUPFAM" id="SSF53822">
    <property type="entry name" value="Periplasmic binding protein-like I"/>
    <property type="match status" value="1"/>
</dbReference>
<evidence type="ECO:0000256" key="2">
    <source>
        <dbReference type="ARBA" id="ARBA00023015"/>
    </source>
</evidence>
<evidence type="ECO:0000256" key="1">
    <source>
        <dbReference type="ARBA" id="ARBA00022491"/>
    </source>
</evidence>
<dbReference type="GO" id="GO:0003700">
    <property type="term" value="F:DNA-binding transcription factor activity"/>
    <property type="evidence" value="ECO:0007669"/>
    <property type="project" value="TreeGrafter"/>
</dbReference>
<sequence length="369" mass="39027">MTGITVRSTMSRKGSPATIIDVAKAAGVSKSAAARVLSNNGSASARTRMAVLDAAARLGYRPNQLAKAMKAGSTQSIGIVVPDVANPFFSSVLSGFSAAARSAGFEVIVMSTDNTADIEARSLELLAEKRVDGIAVAPALTDASPTIEQLRSEGLPLVLIDRRLPNLGAIPLVSMDHAAATELATQALITSGHSDIAIVTEARATASEITELLDLDDHATSLLRPSMQRLVGHARALRAHDIAFDESLVVTAPYDREQAAVVVADFLRTDHHATAIHGTNAILSYASYRAFKQLGVVIPDDLSFVGFDDQDWMLLVHPAVTVVGQAARELGEAAAQTLIQRIAQDTDVHDVFLSARLIERGSIREVNPA</sequence>
<dbReference type="GO" id="GO:0000976">
    <property type="term" value="F:transcription cis-regulatory region binding"/>
    <property type="evidence" value="ECO:0007669"/>
    <property type="project" value="TreeGrafter"/>
</dbReference>
<dbReference type="Pfam" id="PF00532">
    <property type="entry name" value="Peripla_BP_1"/>
    <property type="match status" value="1"/>
</dbReference>
<dbReference type="CDD" id="cd06267">
    <property type="entry name" value="PBP1_LacI_sugar_binding-like"/>
    <property type="match status" value="1"/>
</dbReference>
<dbReference type="PANTHER" id="PTHR30146:SF148">
    <property type="entry name" value="HTH-TYPE TRANSCRIPTIONAL REPRESSOR PURR-RELATED"/>
    <property type="match status" value="1"/>
</dbReference>
<comment type="caution">
    <text evidence="6">The sequence shown here is derived from an EMBL/GenBank/DDBJ whole genome shotgun (WGS) entry which is preliminary data.</text>
</comment>
<evidence type="ECO:0000313" key="6">
    <source>
        <dbReference type="EMBL" id="TXK06255.1"/>
    </source>
</evidence>
<dbReference type="SMART" id="SM00354">
    <property type="entry name" value="HTH_LACI"/>
    <property type="match status" value="1"/>
</dbReference>
<evidence type="ECO:0000313" key="7">
    <source>
        <dbReference type="Proteomes" id="UP000321196"/>
    </source>
</evidence>
<keyword evidence="3" id="KW-0238">DNA-binding</keyword>
<keyword evidence="4" id="KW-0804">Transcription</keyword>
<reference evidence="6 7" key="1">
    <citation type="submission" date="2019-08" db="EMBL/GenBank/DDBJ databases">
        <authorList>
            <person name="Dong K."/>
        </authorList>
    </citation>
    <scope>NUCLEOTIDE SEQUENCE [LARGE SCALE GENOMIC DNA]</scope>
    <source>
        <strain evidence="6 7">M4-8</strain>
    </source>
</reference>
<dbReference type="PANTHER" id="PTHR30146">
    <property type="entry name" value="LACI-RELATED TRANSCRIPTIONAL REPRESSOR"/>
    <property type="match status" value="1"/>
</dbReference>
<proteinExistence type="predicted"/>
<dbReference type="PROSITE" id="PS50932">
    <property type="entry name" value="HTH_LACI_2"/>
    <property type="match status" value="1"/>
</dbReference>
<keyword evidence="1" id="KW-0678">Repressor</keyword>
<dbReference type="Proteomes" id="UP000321196">
    <property type="component" value="Unassembled WGS sequence"/>
</dbReference>
<gene>
    <name evidence="6" type="ORF">FVP60_04665</name>
</gene>
<dbReference type="PROSITE" id="PS00356">
    <property type="entry name" value="HTH_LACI_1"/>
    <property type="match status" value="1"/>
</dbReference>
<keyword evidence="2" id="KW-0805">Transcription regulation</keyword>
<protein>
    <submittedName>
        <fullName evidence="6">LacI family transcriptional regulator</fullName>
    </submittedName>
</protein>
<dbReference type="SUPFAM" id="SSF47413">
    <property type="entry name" value="lambda repressor-like DNA-binding domains"/>
    <property type="match status" value="1"/>
</dbReference>
<evidence type="ECO:0000259" key="5">
    <source>
        <dbReference type="PROSITE" id="PS50932"/>
    </source>
</evidence>
<dbReference type="InterPro" id="IPR010982">
    <property type="entry name" value="Lambda_DNA-bd_dom_sf"/>
</dbReference>
<accession>A0A5C8HQG9</accession>
<dbReference type="EMBL" id="VRSW01000001">
    <property type="protein sequence ID" value="TXK06255.1"/>
    <property type="molecule type" value="Genomic_DNA"/>
</dbReference>
<dbReference type="Gene3D" id="3.40.50.2300">
    <property type="match status" value="2"/>
</dbReference>
<keyword evidence="7" id="KW-1185">Reference proteome</keyword>
<dbReference type="InterPro" id="IPR000843">
    <property type="entry name" value="HTH_LacI"/>
</dbReference>
<organism evidence="6 7">
    <name type="scientific">Microbacterium mitrae</name>
    <dbReference type="NCBI Taxonomy" id="664640"/>
    <lineage>
        <taxon>Bacteria</taxon>
        <taxon>Bacillati</taxon>
        <taxon>Actinomycetota</taxon>
        <taxon>Actinomycetes</taxon>
        <taxon>Micrococcales</taxon>
        <taxon>Microbacteriaceae</taxon>
        <taxon>Microbacterium</taxon>
    </lineage>
</organism>
<dbReference type="AlphaFoldDB" id="A0A5C8HQG9"/>
<evidence type="ECO:0000256" key="4">
    <source>
        <dbReference type="ARBA" id="ARBA00023163"/>
    </source>
</evidence>
<dbReference type="OrthoDB" id="37081at2"/>
<name>A0A5C8HQG9_9MICO</name>
<feature type="domain" description="HTH lacI-type" evidence="5">
    <location>
        <begin position="17"/>
        <end position="71"/>
    </location>
</feature>
<dbReference type="Gene3D" id="1.10.260.40">
    <property type="entry name" value="lambda repressor-like DNA-binding domains"/>
    <property type="match status" value="1"/>
</dbReference>
<dbReference type="InterPro" id="IPR028082">
    <property type="entry name" value="Peripla_BP_I"/>
</dbReference>
<dbReference type="Pfam" id="PF00356">
    <property type="entry name" value="LacI"/>
    <property type="match status" value="1"/>
</dbReference>
<dbReference type="CDD" id="cd01392">
    <property type="entry name" value="HTH_LacI"/>
    <property type="match status" value="1"/>
</dbReference>
<evidence type="ECO:0000256" key="3">
    <source>
        <dbReference type="ARBA" id="ARBA00023125"/>
    </source>
</evidence>
<dbReference type="InterPro" id="IPR001761">
    <property type="entry name" value="Peripla_BP/Lac1_sug-bd_dom"/>
</dbReference>